<gene>
    <name evidence="2" type="ORF">C9J12_08305</name>
</gene>
<name>A0A2T3JKM1_9GAMM</name>
<dbReference type="RefSeq" id="WP_107242269.1">
    <property type="nucleotide sequence ID" value="NZ_PYMJ01000006.1"/>
</dbReference>
<dbReference type="EMBL" id="PYMJ01000006">
    <property type="protein sequence ID" value="PSU49480.1"/>
    <property type="molecule type" value="Genomic_DNA"/>
</dbReference>
<dbReference type="AlphaFoldDB" id="A0A2T3JKM1"/>
<evidence type="ECO:0000256" key="1">
    <source>
        <dbReference type="SAM" id="MobiDB-lite"/>
    </source>
</evidence>
<dbReference type="OrthoDB" id="5918844at2"/>
<sequence length="153" mass="16249">MSEKVKADAATKQLTAGNAKGDVGKSTTQSKAAPKPLVDTNALSNVGGVNAEEVETTNNLDCAAGNLALEVLGAFEVCSKSDAGFWRSGVKFHRLQKTLVVVVDEMPQGGYQALDVKGHEPDTIVLMSAELAKHVHNEPHLIVEPVDIDELME</sequence>
<feature type="region of interest" description="Disordered" evidence="1">
    <location>
        <begin position="1"/>
        <end position="33"/>
    </location>
</feature>
<accession>A0A2T3JKM1</accession>
<evidence type="ECO:0000313" key="2">
    <source>
        <dbReference type="EMBL" id="PSU49480.1"/>
    </source>
</evidence>
<protein>
    <submittedName>
        <fullName evidence="2">Uncharacterized protein</fullName>
    </submittedName>
</protein>
<evidence type="ECO:0000313" key="3">
    <source>
        <dbReference type="Proteomes" id="UP000240987"/>
    </source>
</evidence>
<organism evidence="2 3">
    <name type="scientific">Photobacterium frigidiphilum</name>
    <dbReference type="NCBI Taxonomy" id="264736"/>
    <lineage>
        <taxon>Bacteria</taxon>
        <taxon>Pseudomonadati</taxon>
        <taxon>Pseudomonadota</taxon>
        <taxon>Gammaproteobacteria</taxon>
        <taxon>Vibrionales</taxon>
        <taxon>Vibrionaceae</taxon>
        <taxon>Photobacterium</taxon>
    </lineage>
</organism>
<proteinExistence type="predicted"/>
<comment type="caution">
    <text evidence="2">The sequence shown here is derived from an EMBL/GenBank/DDBJ whole genome shotgun (WGS) entry which is preliminary data.</text>
</comment>
<reference evidence="2 3" key="1">
    <citation type="submission" date="2018-01" db="EMBL/GenBank/DDBJ databases">
        <title>Whole genome sequencing of Histamine producing bacteria.</title>
        <authorList>
            <person name="Butler K."/>
        </authorList>
    </citation>
    <scope>NUCLEOTIDE SEQUENCE [LARGE SCALE GENOMIC DNA]</scope>
    <source>
        <strain evidence="2 3">JCM 12947</strain>
    </source>
</reference>
<keyword evidence="3" id="KW-1185">Reference proteome</keyword>
<dbReference type="Proteomes" id="UP000240987">
    <property type="component" value="Unassembled WGS sequence"/>
</dbReference>